<keyword evidence="4" id="KW-1185">Reference proteome</keyword>
<dbReference type="PANTHER" id="PTHR30203">
    <property type="entry name" value="OUTER MEMBRANE CATION EFFLUX PROTEIN"/>
    <property type="match status" value="1"/>
</dbReference>
<keyword evidence="2" id="KW-0812">Transmembrane</keyword>
<dbReference type="OrthoDB" id="9783100at2"/>
<dbReference type="GO" id="GO:0005886">
    <property type="term" value="C:plasma membrane"/>
    <property type="evidence" value="ECO:0007669"/>
    <property type="project" value="UniProtKB-SubCell"/>
</dbReference>
<name>A0A4Y6UBQ2_9PROT</name>
<dbReference type="KEGG" id="swf:E3E12_04310"/>
<dbReference type="GO" id="GO:0015562">
    <property type="term" value="F:efflux transmembrane transporter activity"/>
    <property type="evidence" value="ECO:0007669"/>
    <property type="project" value="InterPro"/>
</dbReference>
<dbReference type="PANTHER" id="PTHR30203:SF33">
    <property type="entry name" value="BLR4455 PROTEIN"/>
    <property type="match status" value="1"/>
</dbReference>
<keyword evidence="2" id="KW-0449">Lipoprotein</keyword>
<evidence type="ECO:0000256" key="1">
    <source>
        <dbReference type="ARBA" id="ARBA00007613"/>
    </source>
</evidence>
<accession>A0A4Y6UBQ2</accession>
<evidence type="ECO:0000313" key="4">
    <source>
        <dbReference type="Proteomes" id="UP000318709"/>
    </source>
</evidence>
<evidence type="ECO:0000313" key="3">
    <source>
        <dbReference type="EMBL" id="QDH13545.1"/>
    </source>
</evidence>
<dbReference type="Pfam" id="PF02321">
    <property type="entry name" value="OEP"/>
    <property type="match status" value="2"/>
</dbReference>
<dbReference type="EMBL" id="CP038231">
    <property type="protein sequence ID" value="QDH13545.1"/>
    <property type="molecule type" value="Genomic_DNA"/>
</dbReference>
<reference evidence="3 4" key="1">
    <citation type="submission" date="2019-03" db="EMBL/GenBank/DDBJ databases">
        <title>The complete genome sequence of Swingsia_sp. F3b2 LMG30590(T).</title>
        <authorList>
            <person name="Chua K.-O."/>
            <person name="Chan K.-G."/>
            <person name="See-Too W.-S."/>
        </authorList>
    </citation>
    <scope>NUCLEOTIDE SEQUENCE [LARGE SCALE GENOMIC DNA]</scope>
    <source>
        <strain evidence="3 4">F3b2</strain>
    </source>
</reference>
<dbReference type="Gene3D" id="2.20.200.10">
    <property type="entry name" value="Outer membrane efflux proteins (OEP)"/>
    <property type="match status" value="1"/>
</dbReference>
<dbReference type="InterPro" id="IPR003423">
    <property type="entry name" value="OMP_efflux"/>
</dbReference>
<protein>
    <submittedName>
        <fullName evidence="3">Efflux transporter outer membrane subunit</fullName>
    </submittedName>
</protein>
<keyword evidence="2" id="KW-0472">Membrane</keyword>
<dbReference type="SUPFAM" id="SSF56954">
    <property type="entry name" value="Outer membrane efflux proteins (OEP)"/>
    <property type="match status" value="1"/>
</dbReference>
<organism evidence="3 4">
    <name type="scientific">Formicincola oecophyllae</name>
    <dbReference type="NCBI Taxonomy" id="2558361"/>
    <lineage>
        <taxon>Bacteria</taxon>
        <taxon>Pseudomonadati</taxon>
        <taxon>Pseudomonadota</taxon>
        <taxon>Alphaproteobacteria</taxon>
        <taxon>Acetobacterales</taxon>
        <taxon>Acetobacteraceae</taxon>
        <taxon>Formicincola</taxon>
    </lineage>
</organism>
<proteinExistence type="inferred from homology"/>
<comment type="subcellular location">
    <subcellularLocation>
        <location evidence="2">Cell membrane</location>
        <topology evidence="2">Lipid-anchor</topology>
    </subcellularLocation>
</comment>
<sequence>MKTVQSPLPPAKSLKTPASTSARRSLALAILCAGLGGCMLGPDDKPPPLPKGSAYAAHLQKTIPGLKVAETNAPPGTPQAQAEAANSVLRVQRLVEEMDIPGRWWEMYRCPKLNQLVSEALVNSPNLRAMQHSLQQAWEQRRVEGASLYPTISGQFIPTWNQVSHAYSNVPMQNYWVYGMHTLQTQVGYVPDLWGGATSAIVEAAAQADVQRFQVEATAMTLITNVVNAAFNDGSLRAQVATQNQLIHEADAILTIMDGQQMLGDVAQTTVYLQHDVVATQKAALAPLKKQFEQNRDQMALLAGQPPNAPMPEFQMSDFTLPAKLPLSLPARLLEQRPDVQAARAQITAAAAQVGVAIAQRLPNLQLSASPGYAAESLHKFFTPSMGQFALMSTITQPLFQGGSLIHAQRAAKQQFLQSLEYYKHATLTGLNDVAQTLHALNNDSEGVLATYEQLDNARHSLALVERQHRLGDNSQIDVLAVRFLVTQKELAMEQASLQRFSDSVALIQALGGGWWNRNDLGLNPEDVKTRSSSLLPW</sequence>
<dbReference type="Gene3D" id="1.20.1600.10">
    <property type="entry name" value="Outer membrane efflux proteins (OEP)"/>
    <property type="match status" value="1"/>
</dbReference>
<keyword evidence="2" id="KW-1134">Transmembrane beta strand</keyword>
<dbReference type="Proteomes" id="UP000318709">
    <property type="component" value="Chromosome"/>
</dbReference>
<dbReference type="NCBIfam" id="TIGR01845">
    <property type="entry name" value="outer_NodT"/>
    <property type="match status" value="1"/>
</dbReference>
<comment type="similarity">
    <text evidence="1 2">Belongs to the outer membrane factor (OMF) (TC 1.B.17) family.</text>
</comment>
<dbReference type="InterPro" id="IPR010131">
    <property type="entry name" value="MdtP/NodT-like"/>
</dbReference>
<gene>
    <name evidence="3" type="ORF">E3E12_04310</name>
</gene>
<dbReference type="AlphaFoldDB" id="A0A4Y6UBQ2"/>
<evidence type="ECO:0000256" key="2">
    <source>
        <dbReference type="RuleBase" id="RU362097"/>
    </source>
</evidence>
<keyword evidence="2" id="KW-0564">Palmitate</keyword>